<dbReference type="Proteomes" id="UP000282515">
    <property type="component" value="Unassembled WGS sequence"/>
</dbReference>
<accession>A0A3L8PN48</accession>
<organism evidence="2 3">
    <name type="scientific">Aeromicrobium phragmitis</name>
    <dbReference type="NCBI Taxonomy" id="2478914"/>
    <lineage>
        <taxon>Bacteria</taxon>
        <taxon>Bacillati</taxon>
        <taxon>Actinomycetota</taxon>
        <taxon>Actinomycetes</taxon>
        <taxon>Propionibacteriales</taxon>
        <taxon>Nocardioidaceae</taxon>
        <taxon>Aeromicrobium</taxon>
    </lineage>
</organism>
<keyword evidence="3" id="KW-1185">Reference proteome</keyword>
<comment type="caution">
    <text evidence="2">The sequence shown here is derived from an EMBL/GenBank/DDBJ whole genome shotgun (WGS) entry which is preliminary data.</text>
</comment>
<evidence type="ECO:0000313" key="2">
    <source>
        <dbReference type="EMBL" id="RLV56846.1"/>
    </source>
</evidence>
<feature type="domain" description="DUF8094" evidence="1">
    <location>
        <begin position="32"/>
        <end position="313"/>
    </location>
</feature>
<sequence>MVAGVLVTALALTACAIPRERAAEDLRPAKIAVAPVEVEDVVAKYREVRSAAVDALDAKPLSTVEAGPVLAVDTGTFEVAELLEREEFALDGPFTVETTMLPRFSRYPLWFAALVRDEETGRRQLQVYERTTAADPWLLTANPELAGDTPLPEMRRVGDATRRVGVDDGAGMAAAPLTALQALAAALDEPEAEESAAWAEDPFVVQMRETATKNAELEGSNFAQSWAADEQVYALRTADGGALVFGTLLRQDTFDVEAGLRVTWPEDSPQRAFWPDGVVGRGSLRYYHQVLVRVPPAGSNESAATLGTFGGVVGSAGQ</sequence>
<protein>
    <recommendedName>
        <fullName evidence="1">DUF8094 domain-containing protein</fullName>
    </recommendedName>
</protein>
<gene>
    <name evidence="2" type="ORF">D9V41_03480</name>
</gene>
<evidence type="ECO:0000259" key="1">
    <source>
        <dbReference type="Pfam" id="PF26366"/>
    </source>
</evidence>
<dbReference type="EMBL" id="RDBF01000002">
    <property type="protein sequence ID" value="RLV56846.1"/>
    <property type="molecule type" value="Genomic_DNA"/>
</dbReference>
<dbReference type="AlphaFoldDB" id="A0A3L8PN48"/>
<dbReference type="InterPro" id="IPR058407">
    <property type="entry name" value="DUF8094"/>
</dbReference>
<proteinExistence type="predicted"/>
<reference evidence="2 3" key="1">
    <citation type="submission" date="2018-10" db="EMBL/GenBank/DDBJ databases">
        <title>Aeromicrobium sp. 9W16Y-2 whole genome shotgun sequence.</title>
        <authorList>
            <person name="Li F."/>
        </authorList>
    </citation>
    <scope>NUCLEOTIDE SEQUENCE [LARGE SCALE GENOMIC DNA]</scope>
    <source>
        <strain evidence="2 3">9W16Y-2</strain>
    </source>
</reference>
<dbReference type="Pfam" id="PF26366">
    <property type="entry name" value="DUF8094"/>
    <property type="match status" value="1"/>
</dbReference>
<evidence type="ECO:0000313" key="3">
    <source>
        <dbReference type="Proteomes" id="UP000282515"/>
    </source>
</evidence>
<name>A0A3L8PN48_9ACTN</name>